<gene>
    <name evidence="1" type="ORF">SAMN06265350_104315</name>
</gene>
<dbReference type="EMBL" id="FXSZ01000004">
    <property type="protein sequence ID" value="SMO62313.1"/>
    <property type="molecule type" value="Genomic_DNA"/>
</dbReference>
<sequence>MKNLLVKTFGFEELSAKEVELINGGGHSKGGGGLINVSVGDILSDNKILNDNFNGNKVNILSIVGNLIGL</sequence>
<reference evidence="1 2" key="1">
    <citation type="submission" date="2017-05" db="EMBL/GenBank/DDBJ databases">
        <authorList>
            <person name="Varghese N."/>
            <person name="Submissions S."/>
        </authorList>
    </citation>
    <scope>NUCLEOTIDE SEQUENCE [LARGE SCALE GENOMIC DNA]</scope>
    <source>
        <strain evidence="1 2">DSM 21342</strain>
    </source>
</reference>
<dbReference type="Proteomes" id="UP000315971">
    <property type="component" value="Unassembled WGS sequence"/>
</dbReference>
<evidence type="ECO:0000313" key="1">
    <source>
        <dbReference type="EMBL" id="SMO62313.1"/>
    </source>
</evidence>
<protein>
    <submittedName>
        <fullName evidence="1">Uncharacterized protein</fullName>
    </submittedName>
</protein>
<dbReference type="RefSeq" id="WP_142603397.1">
    <property type="nucleotide sequence ID" value="NZ_FXSZ01000004.1"/>
</dbReference>
<proteinExistence type="predicted"/>
<name>A0A521CS90_9SPHI</name>
<organism evidence="1 2">
    <name type="scientific">Solitalea koreensis</name>
    <dbReference type="NCBI Taxonomy" id="543615"/>
    <lineage>
        <taxon>Bacteria</taxon>
        <taxon>Pseudomonadati</taxon>
        <taxon>Bacteroidota</taxon>
        <taxon>Sphingobacteriia</taxon>
        <taxon>Sphingobacteriales</taxon>
        <taxon>Sphingobacteriaceae</taxon>
        <taxon>Solitalea</taxon>
    </lineage>
</organism>
<keyword evidence="2" id="KW-1185">Reference proteome</keyword>
<dbReference type="AlphaFoldDB" id="A0A521CS90"/>
<accession>A0A521CS90</accession>
<evidence type="ECO:0000313" key="2">
    <source>
        <dbReference type="Proteomes" id="UP000315971"/>
    </source>
</evidence>